<feature type="repeat" description="RCC1" evidence="2">
    <location>
        <begin position="155"/>
        <end position="205"/>
    </location>
</feature>
<keyword evidence="5" id="KW-1185">Reference proteome</keyword>
<dbReference type="Pfam" id="PF13540">
    <property type="entry name" value="RCC1_2"/>
    <property type="match status" value="1"/>
</dbReference>
<dbReference type="EMBL" id="KZ999013">
    <property type="protein sequence ID" value="RKO85505.1"/>
    <property type="molecule type" value="Genomic_DNA"/>
</dbReference>
<feature type="repeat" description="RCC1" evidence="2">
    <location>
        <begin position="94"/>
        <end position="154"/>
    </location>
</feature>
<evidence type="ECO:0000256" key="2">
    <source>
        <dbReference type="PROSITE-ProRule" id="PRU00235"/>
    </source>
</evidence>
<gene>
    <name evidence="4" type="ORF">BDK51DRAFT_47936</name>
</gene>
<name>A0A4P9W2B5_9FUNG</name>
<dbReference type="OrthoDB" id="5370059at2759"/>
<dbReference type="Proteomes" id="UP000269721">
    <property type="component" value="Unassembled WGS sequence"/>
</dbReference>
<dbReference type="InterPro" id="IPR051210">
    <property type="entry name" value="Ub_ligase/GEF_domain"/>
</dbReference>
<feature type="region of interest" description="Disordered" evidence="3">
    <location>
        <begin position="15"/>
        <end position="55"/>
    </location>
</feature>
<evidence type="ECO:0000313" key="4">
    <source>
        <dbReference type="EMBL" id="RKO85505.1"/>
    </source>
</evidence>
<dbReference type="PANTHER" id="PTHR22870:SF408">
    <property type="entry name" value="OS09G0560450 PROTEIN"/>
    <property type="match status" value="1"/>
</dbReference>
<dbReference type="PANTHER" id="PTHR22870">
    <property type="entry name" value="REGULATOR OF CHROMOSOME CONDENSATION"/>
    <property type="match status" value="1"/>
</dbReference>
<dbReference type="Pfam" id="PF00415">
    <property type="entry name" value="RCC1"/>
    <property type="match status" value="1"/>
</dbReference>
<organism evidence="4 5">
    <name type="scientific">Blyttiomyces helicus</name>
    <dbReference type="NCBI Taxonomy" id="388810"/>
    <lineage>
        <taxon>Eukaryota</taxon>
        <taxon>Fungi</taxon>
        <taxon>Fungi incertae sedis</taxon>
        <taxon>Chytridiomycota</taxon>
        <taxon>Chytridiomycota incertae sedis</taxon>
        <taxon>Chytridiomycetes</taxon>
        <taxon>Chytridiomycetes incertae sedis</taxon>
        <taxon>Blyttiomyces</taxon>
    </lineage>
</organism>
<dbReference type="Gene3D" id="2.130.10.30">
    <property type="entry name" value="Regulator of chromosome condensation 1/beta-lactamase-inhibitor protein II"/>
    <property type="match status" value="1"/>
</dbReference>
<proteinExistence type="predicted"/>
<protein>
    <submittedName>
        <fullName evidence="4">Regulator of chromosome condensation 1/beta-lactamase-inhibitor protein II</fullName>
    </submittedName>
</protein>
<dbReference type="AlphaFoldDB" id="A0A4P9W2B5"/>
<dbReference type="InterPro" id="IPR000408">
    <property type="entry name" value="Reg_chr_condens"/>
</dbReference>
<dbReference type="PROSITE" id="PS50012">
    <property type="entry name" value="RCC1_3"/>
    <property type="match status" value="3"/>
</dbReference>
<evidence type="ECO:0000313" key="5">
    <source>
        <dbReference type="Proteomes" id="UP000269721"/>
    </source>
</evidence>
<keyword evidence="1" id="KW-0677">Repeat</keyword>
<reference evidence="5" key="1">
    <citation type="journal article" date="2018" name="Nat. Microbiol.">
        <title>Leveraging single-cell genomics to expand the fungal tree of life.</title>
        <authorList>
            <person name="Ahrendt S.R."/>
            <person name="Quandt C.A."/>
            <person name="Ciobanu D."/>
            <person name="Clum A."/>
            <person name="Salamov A."/>
            <person name="Andreopoulos B."/>
            <person name="Cheng J.F."/>
            <person name="Woyke T."/>
            <person name="Pelin A."/>
            <person name="Henrissat B."/>
            <person name="Reynolds N.K."/>
            <person name="Benny G.L."/>
            <person name="Smith M.E."/>
            <person name="James T.Y."/>
            <person name="Grigoriev I.V."/>
        </authorList>
    </citation>
    <scope>NUCLEOTIDE SEQUENCE [LARGE SCALE GENOMIC DNA]</scope>
</reference>
<dbReference type="PRINTS" id="PR00633">
    <property type="entry name" value="RCCNDNSATION"/>
</dbReference>
<accession>A0A4P9W2B5</accession>
<dbReference type="SUPFAM" id="SSF50985">
    <property type="entry name" value="RCC1/BLIP-II"/>
    <property type="match status" value="2"/>
</dbReference>
<evidence type="ECO:0000256" key="1">
    <source>
        <dbReference type="ARBA" id="ARBA00022737"/>
    </source>
</evidence>
<sequence length="463" mass="49194">MQTQARTPLQLLRRLTRPLPPRPLPHPTRHLTTHRPPKHTTFSWGKGDDGELGHGEATYEPLPRRITELDNCRVASLATGVSHSAAVLASAAGGHVYCWGSNFFGECAVVPEGFFDTDDDDAILLPVRVGRALVEEDVVEVACGDFGTAALTSGGDVFTWGGGAMGHSNLVSDSNPLPIQFFREIGRRVITISARGPNTAALAVPASNPASTSPELYVWGFYRDAKDGSYVQALSPAIITGSLSLEMDVTALGCGRRAVAVGGIREGRARCVVFGAGEPRPVSAAPQFPEDDRPRSARALADVWVVDTAAVVDFGRVEDGAGIMQLVIDDGRLCGGSPRAAGYKFFISSLPRRLKISPLYHPKVTGFALLENGTIQTFTLPTSPTPLPLTPTQLQMPPSARRVTCISTGPNRILVATEDGTIWEWALKLGVPTGTPNRVGVVPGCELLSAGWTHALASGGVRK</sequence>
<dbReference type="InterPro" id="IPR009091">
    <property type="entry name" value="RCC1/BLIP-II"/>
</dbReference>
<feature type="compositionally biased region" description="Basic residues" evidence="3">
    <location>
        <begin position="27"/>
        <end position="38"/>
    </location>
</feature>
<feature type="repeat" description="RCC1" evidence="2">
    <location>
        <begin position="39"/>
        <end position="90"/>
    </location>
</feature>
<evidence type="ECO:0000256" key="3">
    <source>
        <dbReference type="SAM" id="MobiDB-lite"/>
    </source>
</evidence>